<accession>A0A6C0LND7</accession>
<protein>
    <submittedName>
        <fullName evidence="1">Uncharacterized protein</fullName>
    </submittedName>
</protein>
<organism evidence="1">
    <name type="scientific">viral metagenome</name>
    <dbReference type="NCBI Taxonomy" id="1070528"/>
    <lineage>
        <taxon>unclassified sequences</taxon>
        <taxon>metagenomes</taxon>
        <taxon>organismal metagenomes</taxon>
    </lineage>
</organism>
<proteinExistence type="predicted"/>
<sequence length="79" mass="8929">MLSRGGVLTQYLVKPDGDETWSAEDWSRAKALEARWSALSVSEDDRRRYIPCAVLVAKFPGIVYPDTVMKRLAELTVEN</sequence>
<name>A0A6C0LND7_9ZZZZ</name>
<evidence type="ECO:0000313" key="1">
    <source>
        <dbReference type="EMBL" id="QHU31993.1"/>
    </source>
</evidence>
<reference evidence="1" key="1">
    <citation type="journal article" date="2020" name="Nature">
        <title>Giant virus diversity and host interactions through global metagenomics.</title>
        <authorList>
            <person name="Schulz F."/>
            <person name="Roux S."/>
            <person name="Paez-Espino D."/>
            <person name="Jungbluth S."/>
            <person name="Walsh D.A."/>
            <person name="Denef V.J."/>
            <person name="McMahon K.D."/>
            <person name="Konstantinidis K.T."/>
            <person name="Eloe-Fadrosh E.A."/>
            <person name="Kyrpides N.C."/>
            <person name="Woyke T."/>
        </authorList>
    </citation>
    <scope>NUCLEOTIDE SEQUENCE</scope>
    <source>
        <strain evidence="1">GVMAG-M-3300027963-41</strain>
    </source>
</reference>
<dbReference type="AlphaFoldDB" id="A0A6C0LND7"/>
<dbReference type="EMBL" id="MN740534">
    <property type="protein sequence ID" value="QHU31993.1"/>
    <property type="molecule type" value="Genomic_DNA"/>
</dbReference>